<evidence type="ECO:0000313" key="1">
    <source>
        <dbReference type="EMBL" id="CAF5016089.1"/>
    </source>
</evidence>
<accession>A0A8S3EPL4</accession>
<feature type="non-terminal residue" evidence="2">
    <location>
        <position position="1"/>
    </location>
</feature>
<dbReference type="EMBL" id="CAJOBH010213269">
    <property type="protein sequence ID" value="CAF5016089.1"/>
    <property type="molecule type" value="Genomic_DNA"/>
</dbReference>
<dbReference type="Proteomes" id="UP000681967">
    <property type="component" value="Unassembled WGS sequence"/>
</dbReference>
<sequence>RQQLDNQNNKRWSTSIIDNNDQEEQISCQSSCLTLLTNKLRSNSNITSGISRKHFSRVLIEFIHNQLIEQTRYLNDKE</sequence>
<reference evidence="2" key="1">
    <citation type="submission" date="2021-02" db="EMBL/GenBank/DDBJ databases">
        <authorList>
            <person name="Nowell W R."/>
        </authorList>
    </citation>
    <scope>NUCLEOTIDE SEQUENCE</scope>
</reference>
<gene>
    <name evidence="1" type="ORF">BYL167_LOCUS55822</name>
    <name evidence="2" type="ORF">SMN809_LOCUS60609</name>
</gene>
<name>A0A8S3EPL4_9BILA</name>
<dbReference type="AlphaFoldDB" id="A0A8S3EPL4"/>
<dbReference type="Proteomes" id="UP000676336">
    <property type="component" value="Unassembled WGS sequence"/>
</dbReference>
<evidence type="ECO:0000313" key="3">
    <source>
        <dbReference type="Proteomes" id="UP000676336"/>
    </source>
</evidence>
<evidence type="ECO:0000313" key="2">
    <source>
        <dbReference type="EMBL" id="CAF5077309.1"/>
    </source>
</evidence>
<organism evidence="2 3">
    <name type="scientific">Rotaria magnacalcarata</name>
    <dbReference type="NCBI Taxonomy" id="392030"/>
    <lineage>
        <taxon>Eukaryota</taxon>
        <taxon>Metazoa</taxon>
        <taxon>Spiralia</taxon>
        <taxon>Gnathifera</taxon>
        <taxon>Rotifera</taxon>
        <taxon>Eurotatoria</taxon>
        <taxon>Bdelloidea</taxon>
        <taxon>Philodinida</taxon>
        <taxon>Philodinidae</taxon>
        <taxon>Rotaria</taxon>
    </lineage>
</organism>
<dbReference type="EMBL" id="CAJOBI010237183">
    <property type="protein sequence ID" value="CAF5077309.1"/>
    <property type="molecule type" value="Genomic_DNA"/>
</dbReference>
<proteinExistence type="predicted"/>
<comment type="caution">
    <text evidence="2">The sequence shown here is derived from an EMBL/GenBank/DDBJ whole genome shotgun (WGS) entry which is preliminary data.</text>
</comment>
<protein>
    <submittedName>
        <fullName evidence="2">Uncharacterized protein</fullName>
    </submittedName>
</protein>